<feature type="region of interest" description="Disordered" evidence="1">
    <location>
        <begin position="128"/>
        <end position="176"/>
    </location>
</feature>
<sequence>QKLPKKVTQQKLPKKVIGVTNKGNQLLPLKVPTIDITTIDTITIDNVHDLFETIWPKYPIKGRVHKKLAKKHFVSTVKTIGDWKDIQDSLEYYKKGSKVKKGYIQNASTWFNDWHNWRDIYKEIEEKERQQEKARKNIEAKEKAERELDEKTEMTEEQKEQVKKDLENIKRKGKKK</sequence>
<name>X0V5Q7_9ZZZZ</name>
<evidence type="ECO:0000256" key="1">
    <source>
        <dbReference type="SAM" id="MobiDB-lite"/>
    </source>
</evidence>
<proteinExistence type="predicted"/>
<feature type="non-terminal residue" evidence="2">
    <location>
        <position position="1"/>
    </location>
</feature>
<dbReference type="AlphaFoldDB" id="X0V5Q7"/>
<evidence type="ECO:0000313" key="2">
    <source>
        <dbReference type="EMBL" id="GAG07838.1"/>
    </source>
</evidence>
<protein>
    <submittedName>
        <fullName evidence="2">Uncharacterized protein</fullName>
    </submittedName>
</protein>
<organism evidence="2">
    <name type="scientific">marine sediment metagenome</name>
    <dbReference type="NCBI Taxonomy" id="412755"/>
    <lineage>
        <taxon>unclassified sequences</taxon>
        <taxon>metagenomes</taxon>
        <taxon>ecological metagenomes</taxon>
    </lineage>
</organism>
<comment type="caution">
    <text evidence="2">The sequence shown here is derived from an EMBL/GenBank/DDBJ whole genome shotgun (WGS) entry which is preliminary data.</text>
</comment>
<feature type="compositionally biased region" description="Basic and acidic residues" evidence="1">
    <location>
        <begin position="128"/>
        <end position="170"/>
    </location>
</feature>
<dbReference type="EMBL" id="BARS01028384">
    <property type="protein sequence ID" value="GAG07838.1"/>
    <property type="molecule type" value="Genomic_DNA"/>
</dbReference>
<reference evidence="2" key="1">
    <citation type="journal article" date="2014" name="Front. Microbiol.">
        <title>High frequency of phylogenetically diverse reductive dehalogenase-homologous genes in deep subseafloor sedimentary metagenomes.</title>
        <authorList>
            <person name="Kawai M."/>
            <person name="Futagami T."/>
            <person name="Toyoda A."/>
            <person name="Takaki Y."/>
            <person name="Nishi S."/>
            <person name="Hori S."/>
            <person name="Arai W."/>
            <person name="Tsubouchi T."/>
            <person name="Morono Y."/>
            <person name="Uchiyama I."/>
            <person name="Ito T."/>
            <person name="Fujiyama A."/>
            <person name="Inagaki F."/>
            <person name="Takami H."/>
        </authorList>
    </citation>
    <scope>NUCLEOTIDE SEQUENCE</scope>
    <source>
        <strain evidence="2">Expedition CK06-06</strain>
    </source>
</reference>
<accession>X0V5Q7</accession>
<gene>
    <name evidence="2" type="ORF">S01H1_44494</name>
</gene>